<organism evidence="1 2">
    <name type="scientific">Caerostris extrusa</name>
    <name type="common">Bark spider</name>
    <name type="synonym">Caerostris bankana</name>
    <dbReference type="NCBI Taxonomy" id="172846"/>
    <lineage>
        <taxon>Eukaryota</taxon>
        <taxon>Metazoa</taxon>
        <taxon>Ecdysozoa</taxon>
        <taxon>Arthropoda</taxon>
        <taxon>Chelicerata</taxon>
        <taxon>Arachnida</taxon>
        <taxon>Araneae</taxon>
        <taxon>Araneomorphae</taxon>
        <taxon>Entelegynae</taxon>
        <taxon>Araneoidea</taxon>
        <taxon>Araneidae</taxon>
        <taxon>Caerostris</taxon>
    </lineage>
</organism>
<evidence type="ECO:0000313" key="2">
    <source>
        <dbReference type="Proteomes" id="UP001054945"/>
    </source>
</evidence>
<accession>A0AAV4QKY9</accession>
<reference evidence="1 2" key="1">
    <citation type="submission" date="2021-06" db="EMBL/GenBank/DDBJ databases">
        <title>Caerostris extrusa draft genome.</title>
        <authorList>
            <person name="Kono N."/>
            <person name="Arakawa K."/>
        </authorList>
    </citation>
    <scope>NUCLEOTIDE SEQUENCE [LARGE SCALE GENOMIC DNA]</scope>
</reference>
<keyword evidence="2" id="KW-1185">Reference proteome</keyword>
<dbReference type="AlphaFoldDB" id="A0AAV4QKY9"/>
<comment type="caution">
    <text evidence="1">The sequence shown here is derived from an EMBL/GenBank/DDBJ whole genome shotgun (WGS) entry which is preliminary data.</text>
</comment>
<gene>
    <name evidence="1" type="ORF">CEXT_143331</name>
</gene>
<proteinExistence type="predicted"/>
<evidence type="ECO:0000313" key="1">
    <source>
        <dbReference type="EMBL" id="GIY08934.1"/>
    </source>
</evidence>
<name>A0AAV4QKY9_CAEEX</name>
<dbReference type="EMBL" id="BPLR01006315">
    <property type="protein sequence ID" value="GIY08934.1"/>
    <property type="molecule type" value="Genomic_DNA"/>
</dbReference>
<dbReference type="Proteomes" id="UP001054945">
    <property type="component" value="Unassembled WGS sequence"/>
</dbReference>
<protein>
    <submittedName>
        <fullName evidence="1">Uncharacterized protein</fullName>
    </submittedName>
</protein>
<sequence length="81" mass="9198">MRQDLPSFPIISKYLANKTSEQPLVPYTHSSFGALKCVICRNCKAHLLRCLEGNSQDSARLMRDDGFGEDCLLYVVRLLYS</sequence>